<evidence type="ECO:0000256" key="1">
    <source>
        <dbReference type="SAM" id="MobiDB-lite"/>
    </source>
</evidence>
<feature type="chain" id="PRO_5002201530" evidence="2">
    <location>
        <begin position="30"/>
        <end position="100"/>
    </location>
</feature>
<keyword evidence="2" id="KW-0732">Signal</keyword>
<sequence>MPLTQLMCAAAGVVCQLRIVLMGLQNTTAGPVATDILAILGALTPPACRDLSCILREASSVCNTLASKMVAKKQPAYQRGKNKMRPFQDLNDLRQGDKYY</sequence>
<reference evidence="3" key="1">
    <citation type="journal article" date="2015" name="PLoS ONE">
        <title>An Insight into the Sialome of the Lone Star Tick, Amblyomma americanum, with a Glimpse on Its Time Dependent Gene Expression.</title>
        <authorList>
            <person name="Karim S."/>
            <person name="Ribeiro J.M."/>
        </authorList>
    </citation>
    <scope>NUCLEOTIDE SEQUENCE</scope>
    <source>
        <tissue evidence="3">Salivary gland</tissue>
    </source>
</reference>
<accession>A0A0C9R3T8</accession>
<evidence type="ECO:0000313" key="3">
    <source>
        <dbReference type="EMBL" id="JAG91625.1"/>
    </source>
</evidence>
<feature type="compositionally biased region" description="Basic and acidic residues" evidence="1">
    <location>
        <begin position="91"/>
        <end position="100"/>
    </location>
</feature>
<dbReference type="AlphaFoldDB" id="A0A0C9R3T8"/>
<name>A0A0C9R3T8_AMBAM</name>
<feature type="region of interest" description="Disordered" evidence="1">
    <location>
        <begin position="76"/>
        <end position="100"/>
    </location>
</feature>
<dbReference type="EMBL" id="GBZX01001115">
    <property type="protein sequence ID" value="JAG91625.1"/>
    <property type="molecule type" value="mRNA"/>
</dbReference>
<feature type="signal peptide" evidence="2">
    <location>
        <begin position="1"/>
        <end position="29"/>
    </location>
</feature>
<organism evidence="3">
    <name type="scientific">Amblyomma americanum</name>
    <name type="common">Lone star tick</name>
    <dbReference type="NCBI Taxonomy" id="6943"/>
    <lineage>
        <taxon>Eukaryota</taxon>
        <taxon>Metazoa</taxon>
        <taxon>Ecdysozoa</taxon>
        <taxon>Arthropoda</taxon>
        <taxon>Chelicerata</taxon>
        <taxon>Arachnida</taxon>
        <taxon>Acari</taxon>
        <taxon>Parasitiformes</taxon>
        <taxon>Ixodida</taxon>
        <taxon>Ixodoidea</taxon>
        <taxon>Ixodidae</taxon>
        <taxon>Amblyomminae</taxon>
        <taxon>Amblyomma</taxon>
    </lineage>
</organism>
<protein>
    <submittedName>
        <fullName evidence="3">Putative secreted protein</fullName>
    </submittedName>
</protein>
<proteinExistence type="evidence at transcript level"/>
<evidence type="ECO:0000256" key="2">
    <source>
        <dbReference type="SAM" id="SignalP"/>
    </source>
</evidence>